<sequence length="109" mass="12519">MSQFLRQSLNTSSKKGDQIRVLPCLHEYNMSCVDKWLKEIHGGKATQLQSSMYSRWLSNRNNQTKPSTMLASTKHYKPHGRFITVNQMKIVCIFLKDNVQEGDVEDGEG</sequence>
<evidence type="ECO:0000256" key="7">
    <source>
        <dbReference type="ARBA" id="ARBA00023136"/>
    </source>
</evidence>
<dbReference type="InterPro" id="IPR013083">
    <property type="entry name" value="Znf_RING/FYVE/PHD"/>
</dbReference>
<dbReference type="OrthoDB" id="8062037at2759"/>
<dbReference type="Proteomes" id="UP000000226">
    <property type="component" value="Chromosome 10"/>
</dbReference>
<dbReference type="Gramene" id="ESW06620">
    <property type="protein sequence ID" value="ESW06620"/>
    <property type="gene ID" value="PHAVU_010G062700g"/>
</dbReference>
<dbReference type="EMBL" id="CM002297">
    <property type="protein sequence ID" value="ESW06620.1"/>
    <property type="molecule type" value="Genomic_DNA"/>
</dbReference>
<dbReference type="SMR" id="V7AMW6"/>
<keyword evidence="9" id="KW-1185">Reference proteome</keyword>
<dbReference type="AlphaFoldDB" id="V7AMW6"/>
<evidence type="ECO:0008006" key="10">
    <source>
        <dbReference type="Google" id="ProtNLM"/>
    </source>
</evidence>
<accession>V7AMW6</accession>
<keyword evidence="4" id="KW-0863">Zinc-finger</keyword>
<protein>
    <recommendedName>
        <fullName evidence="10">RING-type domain-containing protein</fullName>
    </recommendedName>
</protein>
<dbReference type="InterPro" id="IPR051653">
    <property type="entry name" value="E3_ligase_sorting_rcpt"/>
</dbReference>
<dbReference type="Gene3D" id="3.30.40.10">
    <property type="entry name" value="Zinc/RING finger domain, C3HC4 (zinc finger)"/>
    <property type="match status" value="1"/>
</dbReference>
<dbReference type="STRING" id="3885.V7AMW6"/>
<dbReference type="GO" id="GO:0008270">
    <property type="term" value="F:zinc ion binding"/>
    <property type="evidence" value="ECO:0007669"/>
    <property type="project" value="UniProtKB-KW"/>
</dbReference>
<reference evidence="9" key="1">
    <citation type="journal article" date="2014" name="Nat. Genet.">
        <title>A reference genome for common bean and genome-wide analysis of dual domestications.</title>
        <authorList>
            <person name="Schmutz J."/>
            <person name="McClean P.E."/>
            <person name="Mamidi S."/>
            <person name="Wu G.A."/>
            <person name="Cannon S.B."/>
            <person name="Grimwood J."/>
            <person name="Jenkins J."/>
            <person name="Shu S."/>
            <person name="Song Q."/>
            <person name="Chavarro C."/>
            <person name="Torres-Torres M."/>
            <person name="Geffroy V."/>
            <person name="Moghaddam S.M."/>
            <person name="Gao D."/>
            <person name="Abernathy B."/>
            <person name="Barry K."/>
            <person name="Blair M."/>
            <person name="Brick M.A."/>
            <person name="Chovatia M."/>
            <person name="Gepts P."/>
            <person name="Goodstein D.M."/>
            <person name="Gonzales M."/>
            <person name="Hellsten U."/>
            <person name="Hyten D.L."/>
            <person name="Jia G."/>
            <person name="Kelly J.D."/>
            <person name="Kudrna D."/>
            <person name="Lee R."/>
            <person name="Richard M.M."/>
            <person name="Miklas P.N."/>
            <person name="Osorno J.M."/>
            <person name="Rodrigues J."/>
            <person name="Thareau V."/>
            <person name="Urrea C.A."/>
            <person name="Wang M."/>
            <person name="Yu Y."/>
            <person name="Zhang M."/>
            <person name="Wing R.A."/>
            <person name="Cregan P.B."/>
            <person name="Rokhsar D.S."/>
            <person name="Jackson S.A."/>
        </authorList>
    </citation>
    <scope>NUCLEOTIDE SEQUENCE [LARGE SCALE GENOMIC DNA]</scope>
    <source>
        <strain evidence="9">cv. G19833</strain>
    </source>
</reference>
<evidence type="ECO:0000256" key="1">
    <source>
        <dbReference type="ARBA" id="ARBA00004167"/>
    </source>
</evidence>
<evidence type="ECO:0000256" key="6">
    <source>
        <dbReference type="ARBA" id="ARBA00022989"/>
    </source>
</evidence>
<dbReference type="SUPFAM" id="SSF57850">
    <property type="entry name" value="RING/U-box"/>
    <property type="match status" value="1"/>
</dbReference>
<organism evidence="8 9">
    <name type="scientific">Phaseolus vulgaris</name>
    <name type="common">Kidney bean</name>
    <name type="synonym">French bean</name>
    <dbReference type="NCBI Taxonomy" id="3885"/>
    <lineage>
        <taxon>Eukaryota</taxon>
        <taxon>Viridiplantae</taxon>
        <taxon>Streptophyta</taxon>
        <taxon>Embryophyta</taxon>
        <taxon>Tracheophyta</taxon>
        <taxon>Spermatophyta</taxon>
        <taxon>Magnoliopsida</taxon>
        <taxon>eudicotyledons</taxon>
        <taxon>Gunneridae</taxon>
        <taxon>Pentapetalae</taxon>
        <taxon>rosids</taxon>
        <taxon>fabids</taxon>
        <taxon>Fabales</taxon>
        <taxon>Fabaceae</taxon>
        <taxon>Papilionoideae</taxon>
        <taxon>50 kb inversion clade</taxon>
        <taxon>NPAAA clade</taxon>
        <taxon>indigoferoid/millettioid clade</taxon>
        <taxon>Phaseoleae</taxon>
        <taxon>Phaseolus</taxon>
    </lineage>
</organism>
<keyword evidence="3" id="KW-0479">Metal-binding</keyword>
<evidence type="ECO:0000256" key="2">
    <source>
        <dbReference type="ARBA" id="ARBA00022692"/>
    </source>
</evidence>
<keyword evidence="5" id="KW-0862">Zinc</keyword>
<keyword evidence="6" id="KW-1133">Transmembrane helix</keyword>
<evidence type="ECO:0000256" key="3">
    <source>
        <dbReference type="ARBA" id="ARBA00022723"/>
    </source>
</evidence>
<dbReference type="PANTHER" id="PTHR47168">
    <property type="entry name" value="RING ZINC FINGER DOMAIN SUPERFAMILY PROTEIN-RELATED"/>
    <property type="match status" value="1"/>
</dbReference>
<evidence type="ECO:0000313" key="8">
    <source>
        <dbReference type="EMBL" id="ESW06620.1"/>
    </source>
</evidence>
<evidence type="ECO:0000313" key="9">
    <source>
        <dbReference type="Proteomes" id="UP000000226"/>
    </source>
</evidence>
<keyword evidence="2" id="KW-0812">Transmembrane</keyword>
<proteinExistence type="predicted"/>
<evidence type="ECO:0000256" key="4">
    <source>
        <dbReference type="ARBA" id="ARBA00022771"/>
    </source>
</evidence>
<evidence type="ECO:0000256" key="5">
    <source>
        <dbReference type="ARBA" id="ARBA00022833"/>
    </source>
</evidence>
<keyword evidence="7" id="KW-0472">Membrane</keyword>
<gene>
    <name evidence="8" type="ORF">PHAVU_010G062700g</name>
</gene>
<name>V7AMW6_PHAVU</name>
<dbReference type="GO" id="GO:0016020">
    <property type="term" value="C:membrane"/>
    <property type="evidence" value="ECO:0007669"/>
    <property type="project" value="UniProtKB-SubCell"/>
</dbReference>
<comment type="subcellular location">
    <subcellularLocation>
        <location evidence="1">Membrane</location>
        <topology evidence="1">Single-pass membrane protein</topology>
    </subcellularLocation>
</comment>
<dbReference type="PANTHER" id="PTHR47168:SF1">
    <property type="entry name" value="OS02G0798600 PROTEIN"/>
    <property type="match status" value="1"/>
</dbReference>